<dbReference type="Pfam" id="PF02254">
    <property type="entry name" value="TrkA_N"/>
    <property type="match status" value="1"/>
</dbReference>
<dbReference type="Proteomes" id="UP000317557">
    <property type="component" value="Unassembled WGS sequence"/>
</dbReference>
<feature type="domain" description="RCK N-terminal" evidence="8">
    <location>
        <begin position="375"/>
        <end position="492"/>
    </location>
</feature>
<feature type="transmembrane region" description="Helical" evidence="7">
    <location>
        <begin position="45"/>
        <end position="62"/>
    </location>
</feature>
<accession>A0A521DL07</accession>
<dbReference type="InterPro" id="IPR038770">
    <property type="entry name" value="Na+/solute_symporter_sf"/>
</dbReference>
<protein>
    <submittedName>
        <fullName evidence="9">Transporter, CPA2 family</fullName>
    </submittedName>
</protein>
<dbReference type="EMBL" id="FXTP01000009">
    <property type="protein sequence ID" value="SMO72413.1"/>
    <property type="molecule type" value="Genomic_DNA"/>
</dbReference>
<proteinExistence type="inferred from homology"/>
<dbReference type="PROSITE" id="PS51201">
    <property type="entry name" value="RCK_N"/>
    <property type="match status" value="1"/>
</dbReference>
<dbReference type="RefSeq" id="WP_142454662.1">
    <property type="nucleotide sequence ID" value="NZ_FXTP01000009.1"/>
</dbReference>
<dbReference type="InterPro" id="IPR036291">
    <property type="entry name" value="NAD(P)-bd_dom_sf"/>
</dbReference>
<comment type="similarity">
    <text evidence="2">Belongs to the monovalent cation:proton antiporter 2 (CPA2) transporter (TC 2.A.37) family.</text>
</comment>
<dbReference type="Gene3D" id="1.20.1530.20">
    <property type="match status" value="1"/>
</dbReference>
<evidence type="ECO:0000256" key="7">
    <source>
        <dbReference type="SAM" id="Phobius"/>
    </source>
</evidence>
<dbReference type="AlphaFoldDB" id="A0A521DL07"/>
<dbReference type="OrthoDB" id="9781411at2"/>
<dbReference type="PANTHER" id="PTHR42751:SF1">
    <property type="entry name" value="CATION_PROTON ANTIPORTER YBAL-RELATED"/>
    <property type="match status" value="1"/>
</dbReference>
<evidence type="ECO:0000256" key="5">
    <source>
        <dbReference type="ARBA" id="ARBA00022989"/>
    </source>
</evidence>
<feature type="transmembrane region" description="Helical" evidence="7">
    <location>
        <begin position="99"/>
        <end position="119"/>
    </location>
</feature>
<reference evidence="9 10" key="1">
    <citation type="submission" date="2017-05" db="EMBL/GenBank/DDBJ databases">
        <authorList>
            <person name="Varghese N."/>
            <person name="Submissions S."/>
        </authorList>
    </citation>
    <scope>NUCLEOTIDE SEQUENCE [LARGE SCALE GENOMIC DNA]</scope>
    <source>
        <strain evidence="9 10">DSM 21985</strain>
    </source>
</reference>
<dbReference type="GO" id="GO:0015297">
    <property type="term" value="F:antiporter activity"/>
    <property type="evidence" value="ECO:0007669"/>
    <property type="project" value="InterPro"/>
</dbReference>
<dbReference type="GO" id="GO:1902600">
    <property type="term" value="P:proton transmembrane transport"/>
    <property type="evidence" value="ECO:0007669"/>
    <property type="project" value="InterPro"/>
</dbReference>
<keyword evidence="10" id="KW-1185">Reference proteome</keyword>
<dbReference type="GO" id="GO:0016020">
    <property type="term" value="C:membrane"/>
    <property type="evidence" value="ECO:0007669"/>
    <property type="project" value="UniProtKB-SubCell"/>
</dbReference>
<dbReference type="SUPFAM" id="SSF51735">
    <property type="entry name" value="NAD(P)-binding Rossmann-fold domains"/>
    <property type="match status" value="1"/>
</dbReference>
<feature type="transmembrane region" description="Helical" evidence="7">
    <location>
        <begin position="74"/>
        <end position="93"/>
    </location>
</feature>
<feature type="transmembrane region" description="Helical" evidence="7">
    <location>
        <begin position="131"/>
        <end position="153"/>
    </location>
</feature>
<dbReference type="Pfam" id="PF00999">
    <property type="entry name" value="Na_H_Exchanger"/>
    <property type="match status" value="1"/>
</dbReference>
<keyword evidence="4 7" id="KW-0812">Transmembrane</keyword>
<feature type="transmembrane region" description="Helical" evidence="7">
    <location>
        <begin position="21"/>
        <end position="39"/>
    </location>
</feature>
<evidence type="ECO:0000313" key="9">
    <source>
        <dbReference type="EMBL" id="SMO72413.1"/>
    </source>
</evidence>
<feature type="transmembrane region" description="Helical" evidence="7">
    <location>
        <begin position="260"/>
        <end position="280"/>
    </location>
</feature>
<evidence type="ECO:0000256" key="3">
    <source>
        <dbReference type="ARBA" id="ARBA00022448"/>
    </source>
</evidence>
<dbReference type="GO" id="GO:0006813">
    <property type="term" value="P:potassium ion transport"/>
    <property type="evidence" value="ECO:0007669"/>
    <property type="project" value="InterPro"/>
</dbReference>
<evidence type="ECO:0000256" key="4">
    <source>
        <dbReference type="ARBA" id="ARBA00022692"/>
    </source>
</evidence>
<dbReference type="Gene3D" id="3.40.50.720">
    <property type="entry name" value="NAD(P)-binding Rossmann-like Domain"/>
    <property type="match status" value="1"/>
</dbReference>
<dbReference type="InterPro" id="IPR006153">
    <property type="entry name" value="Cation/H_exchanger_TM"/>
</dbReference>
<keyword evidence="3" id="KW-0813">Transport</keyword>
<sequence>MEILWLIAAYVLGMAVSKVKVPPLVGFLGAGILLSFFGFEATDTLHQIGHLGVLLLLFTVGLHLRIKSILRLEVLGAGGLHLVVNTGIFMLVASFFGFSWLQALIIGVLLGFSSTVLAAKALESRGELGAFHARVSIGILILQDIVAIVVLALTGGSTPSVWGLILLGLPLLRPLLIRTLIASGHEELQLLYALILAIGGGSLFEVMGFSSELGALAFGALLSGHKLADELSEKLWGLKEAFLVGFFLEVGLYGLPDYEAIVFCLVILALLPLKSALYYYMLTGFKLRARNAFMVMGTLSSYSEFTLIAGVVAVSGGFIPESIVTSFALLVAISYAINAPFTANINAFWDSFEHSALYWERNIKHPGDQVVSLGGAQYLIVGMGQAGSSAYEYLKEREYPVIGLEADPAKLEENRQKKRKVVYGDAQDPELWENINLTKINAIILAIPNHDTKLEATKLIRKYGFTRDVMVLTIREDETIELREAGATSVCLPVSEAGRKLAELSISDHDGKDRPGLSLNLSYES</sequence>
<keyword evidence="5 7" id="KW-1133">Transmembrane helix</keyword>
<gene>
    <name evidence="9" type="ORF">SAMN06265219_1098</name>
</gene>
<keyword evidence="6 7" id="KW-0472">Membrane</keyword>
<feature type="transmembrane region" description="Helical" evidence="7">
    <location>
        <begin position="292"/>
        <end position="312"/>
    </location>
</feature>
<dbReference type="PANTHER" id="PTHR42751">
    <property type="entry name" value="SODIUM/HYDROGEN EXCHANGER FAMILY/TRKA DOMAIN PROTEIN"/>
    <property type="match status" value="1"/>
</dbReference>
<evidence type="ECO:0000313" key="10">
    <source>
        <dbReference type="Proteomes" id="UP000317557"/>
    </source>
</evidence>
<organism evidence="9 10">
    <name type="scientific">Gracilimonas mengyeensis</name>
    <dbReference type="NCBI Taxonomy" id="1302730"/>
    <lineage>
        <taxon>Bacteria</taxon>
        <taxon>Pseudomonadati</taxon>
        <taxon>Balneolota</taxon>
        <taxon>Balneolia</taxon>
        <taxon>Balneolales</taxon>
        <taxon>Balneolaceae</taxon>
        <taxon>Gracilimonas</taxon>
    </lineage>
</organism>
<feature type="transmembrane region" description="Helical" evidence="7">
    <location>
        <begin position="159"/>
        <end position="176"/>
    </location>
</feature>
<evidence type="ECO:0000256" key="2">
    <source>
        <dbReference type="ARBA" id="ARBA00005551"/>
    </source>
</evidence>
<feature type="transmembrane region" description="Helical" evidence="7">
    <location>
        <begin position="188"/>
        <end position="209"/>
    </location>
</feature>
<comment type="subcellular location">
    <subcellularLocation>
        <location evidence="1">Membrane</location>
        <topology evidence="1">Multi-pass membrane protein</topology>
    </subcellularLocation>
</comment>
<evidence type="ECO:0000256" key="1">
    <source>
        <dbReference type="ARBA" id="ARBA00004141"/>
    </source>
</evidence>
<name>A0A521DL07_9BACT</name>
<evidence type="ECO:0000259" key="8">
    <source>
        <dbReference type="PROSITE" id="PS51201"/>
    </source>
</evidence>
<evidence type="ECO:0000256" key="6">
    <source>
        <dbReference type="ARBA" id="ARBA00023136"/>
    </source>
</evidence>
<dbReference type="InterPro" id="IPR003148">
    <property type="entry name" value="RCK_N"/>
</dbReference>